<sequence length="63" mass="6361">MTKCDVDASGETPSIGQECAPKVAQEIVDANSPKVDAVAGATITSDAIMKAAQACFDAAGVKY</sequence>
<evidence type="ECO:0000259" key="1">
    <source>
        <dbReference type="Pfam" id="PF04205"/>
    </source>
</evidence>
<dbReference type="Gene3D" id="3.90.1010.20">
    <property type="match status" value="1"/>
</dbReference>
<proteinExistence type="predicted"/>
<gene>
    <name evidence="2" type="ORF">SDC9_207550</name>
</gene>
<protein>
    <recommendedName>
        <fullName evidence="1">FMN-binding domain-containing protein</fullName>
    </recommendedName>
</protein>
<evidence type="ECO:0000313" key="2">
    <source>
        <dbReference type="EMBL" id="MPN59828.1"/>
    </source>
</evidence>
<reference evidence="2" key="1">
    <citation type="submission" date="2019-08" db="EMBL/GenBank/DDBJ databases">
        <authorList>
            <person name="Kucharzyk K."/>
            <person name="Murdoch R.W."/>
            <person name="Higgins S."/>
            <person name="Loffler F."/>
        </authorList>
    </citation>
    <scope>NUCLEOTIDE SEQUENCE</scope>
</reference>
<dbReference type="Pfam" id="PF04205">
    <property type="entry name" value="FMN_bind"/>
    <property type="match status" value="1"/>
</dbReference>
<accession>A0A645J829</accession>
<dbReference type="AlphaFoldDB" id="A0A645J829"/>
<name>A0A645J829_9ZZZZ</name>
<comment type="caution">
    <text evidence="2">The sequence shown here is derived from an EMBL/GenBank/DDBJ whole genome shotgun (WGS) entry which is preliminary data.</text>
</comment>
<dbReference type="GO" id="GO:0010181">
    <property type="term" value="F:FMN binding"/>
    <property type="evidence" value="ECO:0007669"/>
    <property type="project" value="InterPro"/>
</dbReference>
<organism evidence="2">
    <name type="scientific">bioreactor metagenome</name>
    <dbReference type="NCBI Taxonomy" id="1076179"/>
    <lineage>
        <taxon>unclassified sequences</taxon>
        <taxon>metagenomes</taxon>
        <taxon>ecological metagenomes</taxon>
    </lineage>
</organism>
<dbReference type="InterPro" id="IPR007329">
    <property type="entry name" value="FMN-bd"/>
</dbReference>
<feature type="domain" description="FMN-binding" evidence="1">
    <location>
        <begin position="2"/>
        <end position="55"/>
    </location>
</feature>
<dbReference type="GO" id="GO:0016020">
    <property type="term" value="C:membrane"/>
    <property type="evidence" value="ECO:0007669"/>
    <property type="project" value="InterPro"/>
</dbReference>
<dbReference type="EMBL" id="VSSQ01134292">
    <property type="protein sequence ID" value="MPN59828.1"/>
    <property type="molecule type" value="Genomic_DNA"/>
</dbReference>